<evidence type="ECO:0000256" key="15">
    <source>
        <dbReference type="PIRSR" id="PIRSR006769-2"/>
    </source>
</evidence>
<evidence type="ECO:0000313" key="18">
    <source>
        <dbReference type="EMBL" id="PIQ88830.1"/>
    </source>
</evidence>
<accession>A0A2H0LWM8</accession>
<organism evidence="18 19">
    <name type="scientific">Candidatus Ghiorseimicrobium undicola</name>
    <dbReference type="NCBI Taxonomy" id="1974746"/>
    <lineage>
        <taxon>Bacteria</taxon>
        <taxon>Pseudomonadati</taxon>
        <taxon>Candidatus Omnitrophota</taxon>
        <taxon>Candidatus Ghiorseimicrobium</taxon>
    </lineage>
</organism>
<comment type="similarity">
    <text evidence="5 13">In the C-terminal section; belongs to the HTP reductase family.</text>
</comment>
<evidence type="ECO:0000256" key="4">
    <source>
        <dbReference type="ARBA" id="ARBA00005259"/>
    </source>
</evidence>
<keyword evidence="11 13" id="KW-0560">Oxidoreductase</keyword>
<comment type="similarity">
    <text evidence="4 13">In the N-terminal section; belongs to the cytidine and deoxycytidylate deaminase family.</text>
</comment>
<evidence type="ECO:0000256" key="12">
    <source>
        <dbReference type="ARBA" id="ARBA00023268"/>
    </source>
</evidence>
<keyword evidence="6 13" id="KW-0686">Riboflavin biosynthesis</keyword>
<dbReference type="FunFam" id="3.40.140.10:FF:000025">
    <property type="entry name" value="Riboflavin biosynthesis protein RibD"/>
    <property type="match status" value="1"/>
</dbReference>
<evidence type="ECO:0000256" key="7">
    <source>
        <dbReference type="ARBA" id="ARBA00022723"/>
    </source>
</evidence>
<feature type="active site" description="Proton donor" evidence="14">
    <location>
        <position position="58"/>
    </location>
</feature>
<sequence>MLNPVKKGPDSFYMRKALSLALKAKDPRPNPYVGAVVVKNNKIIATGFHKKTGAAHAEIVALNKAAGRVQGATLYITLEPCSHFGRTPPCTDKIIESGVKEVIVGMRDPNPLNNGKGINLLRRAGIKVKTGIRQTECRKMNKVFMKYTRQKMPYICVKAGQSLDGKIATRNFNSQWITGKPARDFSHKLRSNFDAIMVGVNTILKDNPRLSGTSKNIKIIADTKLKIPINSNIFIDGKIIIVTAKKITDNKAVKLIKKGAQVITVERKSGKVHLRQMMRELAALEISKILVEGGGELIGSLFDEKLVDYAMFFTAPKIIGGKNAVSSVSGKGVGGIDEVIKLNNIETKKIGEDLLIEGDVKFLPA</sequence>
<evidence type="ECO:0000256" key="13">
    <source>
        <dbReference type="PIRNR" id="PIRNR006769"/>
    </source>
</evidence>
<dbReference type="PANTHER" id="PTHR38011:SF7">
    <property type="entry name" value="2,5-DIAMINO-6-RIBOSYLAMINO-4(3H)-PYRIMIDINONE 5'-PHOSPHATE REDUCTASE"/>
    <property type="match status" value="1"/>
</dbReference>
<dbReference type="PROSITE" id="PS00903">
    <property type="entry name" value="CYT_DCMP_DEAMINASES_1"/>
    <property type="match status" value="1"/>
</dbReference>
<dbReference type="EC" id="3.5.4.26" evidence="13"/>
<dbReference type="PROSITE" id="PS51747">
    <property type="entry name" value="CYT_DCMP_DEAMINASES_2"/>
    <property type="match status" value="1"/>
</dbReference>
<feature type="binding site" evidence="16">
    <location>
        <position position="56"/>
    </location>
    <ligand>
        <name>Zn(2+)</name>
        <dbReference type="ChEBI" id="CHEBI:29105"/>
        <note>catalytic</note>
    </ligand>
</feature>
<evidence type="ECO:0000256" key="11">
    <source>
        <dbReference type="ARBA" id="ARBA00023002"/>
    </source>
</evidence>
<comment type="pathway">
    <text evidence="3 13">Cofactor biosynthesis; riboflavin biosynthesis; 5-amino-6-(D-ribitylamino)uracil from GTP: step 3/4.</text>
</comment>
<feature type="binding site" evidence="15">
    <location>
        <position position="202"/>
    </location>
    <ligand>
        <name>NADP(+)</name>
        <dbReference type="ChEBI" id="CHEBI:58349"/>
    </ligand>
</feature>
<dbReference type="Gene3D" id="3.40.140.10">
    <property type="entry name" value="Cytidine Deaminase, domain 2"/>
    <property type="match status" value="1"/>
</dbReference>
<keyword evidence="9 13" id="KW-0862">Zinc</keyword>
<dbReference type="InterPro" id="IPR024072">
    <property type="entry name" value="DHFR-like_dom_sf"/>
</dbReference>
<evidence type="ECO:0000256" key="5">
    <source>
        <dbReference type="ARBA" id="ARBA00007417"/>
    </source>
</evidence>
<feature type="binding site" evidence="15">
    <location>
        <position position="174"/>
    </location>
    <ligand>
        <name>substrate</name>
    </ligand>
</feature>
<evidence type="ECO:0000256" key="10">
    <source>
        <dbReference type="ARBA" id="ARBA00022857"/>
    </source>
</evidence>
<dbReference type="Gene3D" id="3.40.430.10">
    <property type="entry name" value="Dihydrofolate Reductase, subunit A"/>
    <property type="match status" value="1"/>
</dbReference>
<dbReference type="NCBIfam" id="TIGR00326">
    <property type="entry name" value="eubact_ribD"/>
    <property type="match status" value="1"/>
</dbReference>
<evidence type="ECO:0000256" key="9">
    <source>
        <dbReference type="ARBA" id="ARBA00022833"/>
    </source>
</evidence>
<dbReference type="NCBIfam" id="TIGR00227">
    <property type="entry name" value="ribD_Cterm"/>
    <property type="match status" value="1"/>
</dbReference>
<dbReference type="PIRSF" id="PIRSF006769">
    <property type="entry name" value="RibD"/>
    <property type="match status" value="1"/>
</dbReference>
<keyword evidence="12" id="KW-0511">Multifunctional enzyme</keyword>
<dbReference type="Pfam" id="PF01872">
    <property type="entry name" value="RibD_C"/>
    <property type="match status" value="1"/>
</dbReference>
<comment type="cofactor">
    <cofactor evidence="13 16">
        <name>Zn(2+)</name>
        <dbReference type="ChEBI" id="CHEBI:29105"/>
    </cofactor>
    <text evidence="13 16">Binds 1 zinc ion.</text>
</comment>
<dbReference type="CDD" id="cd01284">
    <property type="entry name" value="Riboflavin_deaminase-reductase"/>
    <property type="match status" value="1"/>
</dbReference>
<comment type="catalytic activity">
    <reaction evidence="13">
        <text>2,5-diamino-6-hydroxy-4-(5-phosphoribosylamino)-pyrimidine + H2O + H(+) = 5-amino-6-(5-phospho-D-ribosylamino)uracil + NH4(+)</text>
        <dbReference type="Rhea" id="RHEA:21868"/>
        <dbReference type="ChEBI" id="CHEBI:15377"/>
        <dbReference type="ChEBI" id="CHEBI:15378"/>
        <dbReference type="ChEBI" id="CHEBI:28938"/>
        <dbReference type="ChEBI" id="CHEBI:58453"/>
        <dbReference type="ChEBI" id="CHEBI:58614"/>
        <dbReference type="EC" id="3.5.4.26"/>
    </reaction>
</comment>
<dbReference type="InterPro" id="IPR002734">
    <property type="entry name" value="RibDG_C"/>
</dbReference>
<feature type="binding site" evidence="15">
    <location>
        <position position="210"/>
    </location>
    <ligand>
        <name>substrate</name>
    </ligand>
</feature>
<feature type="binding site" evidence="15">
    <location>
        <position position="176"/>
    </location>
    <ligand>
        <name>NADP(+)</name>
        <dbReference type="ChEBI" id="CHEBI:58349"/>
    </ligand>
</feature>
<dbReference type="Proteomes" id="UP000229641">
    <property type="component" value="Unassembled WGS sequence"/>
</dbReference>
<evidence type="ECO:0000313" key="19">
    <source>
        <dbReference type="Proteomes" id="UP000229641"/>
    </source>
</evidence>
<evidence type="ECO:0000259" key="17">
    <source>
        <dbReference type="PROSITE" id="PS51747"/>
    </source>
</evidence>
<dbReference type="InterPro" id="IPR016192">
    <property type="entry name" value="APOBEC/CMP_deaminase_Zn-bd"/>
</dbReference>
<dbReference type="InterPro" id="IPR004794">
    <property type="entry name" value="Eubact_RibD"/>
</dbReference>
<dbReference type="SUPFAM" id="SSF53597">
    <property type="entry name" value="Dihydrofolate reductase-like"/>
    <property type="match status" value="1"/>
</dbReference>
<comment type="catalytic activity">
    <reaction evidence="13">
        <text>5-amino-6-(5-phospho-D-ribitylamino)uracil + NADP(+) = 5-amino-6-(5-phospho-D-ribosylamino)uracil + NADPH + H(+)</text>
        <dbReference type="Rhea" id="RHEA:17845"/>
        <dbReference type="ChEBI" id="CHEBI:15378"/>
        <dbReference type="ChEBI" id="CHEBI:57783"/>
        <dbReference type="ChEBI" id="CHEBI:58349"/>
        <dbReference type="ChEBI" id="CHEBI:58421"/>
        <dbReference type="ChEBI" id="CHEBI:58453"/>
        <dbReference type="EC" id="1.1.1.193"/>
    </reaction>
</comment>
<feature type="binding site" evidence="15">
    <location>
        <position position="292"/>
    </location>
    <ligand>
        <name>substrate</name>
    </ligand>
</feature>
<dbReference type="InterPro" id="IPR050765">
    <property type="entry name" value="Riboflavin_Biosynth_HTPR"/>
</dbReference>
<dbReference type="SUPFAM" id="SSF53927">
    <property type="entry name" value="Cytidine deaminase-like"/>
    <property type="match status" value="1"/>
</dbReference>
<evidence type="ECO:0000256" key="6">
    <source>
        <dbReference type="ARBA" id="ARBA00022619"/>
    </source>
</evidence>
<dbReference type="InterPro" id="IPR002125">
    <property type="entry name" value="CMP_dCMP_dom"/>
</dbReference>
<keyword evidence="7 13" id="KW-0479">Metal-binding</keyword>
<dbReference type="AlphaFoldDB" id="A0A2H0LWM8"/>
<feature type="binding site" evidence="15">
    <location>
        <position position="160"/>
    </location>
    <ligand>
        <name>NADP(+)</name>
        <dbReference type="ChEBI" id="CHEBI:58349"/>
    </ligand>
</feature>
<evidence type="ECO:0000256" key="16">
    <source>
        <dbReference type="PIRSR" id="PIRSR006769-3"/>
    </source>
</evidence>
<protein>
    <recommendedName>
        <fullName evidence="13">Riboflavin biosynthesis protein RibD</fullName>
    </recommendedName>
    <domain>
        <recommendedName>
            <fullName evidence="13">Diaminohydroxyphosphoribosylaminopyrimidine deaminase</fullName>
            <shortName evidence="13">DRAP deaminase</shortName>
            <ecNumber evidence="13">3.5.4.26</ecNumber>
        </recommendedName>
        <alternativeName>
            <fullName evidence="13">Riboflavin-specific deaminase</fullName>
        </alternativeName>
    </domain>
    <domain>
        <recommendedName>
            <fullName evidence="13">5-amino-6-(5-phosphoribosylamino)uracil reductase</fullName>
            <ecNumber evidence="13">1.1.1.193</ecNumber>
        </recommendedName>
        <alternativeName>
            <fullName evidence="13">HTP reductase</fullName>
        </alternativeName>
    </domain>
</protein>
<dbReference type="UniPathway" id="UPA00275">
    <property type="reaction ID" value="UER00401"/>
</dbReference>
<comment type="pathway">
    <text evidence="2 13">Cofactor biosynthesis; riboflavin biosynthesis; 5-amino-6-(D-ribitylamino)uracil from GTP: step 2/4.</text>
</comment>
<name>A0A2H0LWM8_9BACT</name>
<dbReference type="InterPro" id="IPR016193">
    <property type="entry name" value="Cytidine_deaminase-like"/>
</dbReference>
<dbReference type="EC" id="1.1.1.193" evidence="13"/>
<dbReference type="Pfam" id="PF00383">
    <property type="entry name" value="dCMP_cyt_deam_1"/>
    <property type="match status" value="1"/>
</dbReference>
<dbReference type="EMBL" id="PCWA01000084">
    <property type="protein sequence ID" value="PIQ88830.1"/>
    <property type="molecule type" value="Genomic_DNA"/>
</dbReference>
<comment type="caution">
    <text evidence="18">The sequence shown here is derived from an EMBL/GenBank/DDBJ whole genome shotgun (WGS) entry which is preliminary data.</text>
</comment>
<gene>
    <name evidence="18" type="primary">ribD</name>
    <name evidence="18" type="ORF">COV72_06025</name>
</gene>
<proteinExistence type="inferred from homology"/>
<dbReference type="PANTHER" id="PTHR38011">
    <property type="entry name" value="DIHYDROFOLATE REDUCTASE FAMILY PROTEIN (AFU_ORTHOLOGUE AFUA_8G06820)"/>
    <property type="match status" value="1"/>
</dbReference>
<dbReference type="GO" id="GO:0050661">
    <property type="term" value="F:NADP binding"/>
    <property type="evidence" value="ECO:0007669"/>
    <property type="project" value="InterPro"/>
</dbReference>
<feature type="binding site" evidence="15">
    <location>
        <position position="206"/>
    </location>
    <ligand>
        <name>substrate</name>
    </ligand>
</feature>
<reference evidence="18 19" key="1">
    <citation type="submission" date="2017-09" db="EMBL/GenBank/DDBJ databases">
        <title>Depth-based differentiation of microbial function through sediment-hosted aquifers and enrichment of novel symbionts in the deep terrestrial subsurface.</title>
        <authorList>
            <person name="Probst A.J."/>
            <person name="Ladd B."/>
            <person name="Jarett J.K."/>
            <person name="Geller-Mcgrath D.E."/>
            <person name="Sieber C.M."/>
            <person name="Emerson J.B."/>
            <person name="Anantharaman K."/>
            <person name="Thomas B.C."/>
            <person name="Malmstrom R."/>
            <person name="Stieglmeier M."/>
            <person name="Klingl A."/>
            <person name="Woyke T."/>
            <person name="Ryan C.M."/>
            <person name="Banfield J.F."/>
        </authorList>
    </citation>
    <scope>NUCLEOTIDE SEQUENCE [LARGE SCALE GENOMIC DNA]</scope>
    <source>
        <strain evidence="18">CG11_big_fil_rev_8_21_14_0_20_42_13</strain>
    </source>
</reference>
<dbReference type="InterPro" id="IPR011549">
    <property type="entry name" value="RibD_C"/>
</dbReference>
<dbReference type="GO" id="GO:0009231">
    <property type="term" value="P:riboflavin biosynthetic process"/>
    <property type="evidence" value="ECO:0007669"/>
    <property type="project" value="UniProtKB-UniPathway"/>
</dbReference>
<evidence type="ECO:0000256" key="2">
    <source>
        <dbReference type="ARBA" id="ARBA00004882"/>
    </source>
</evidence>
<keyword evidence="8 13" id="KW-0378">Hydrolase</keyword>
<feature type="binding site" evidence="15">
    <location>
        <begin position="294"/>
        <end position="300"/>
    </location>
    <ligand>
        <name>NADP(+)</name>
        <dbReference type="ChEBI" id="CHEBI:58349"/>
    </ligand>
</feature>
<feature type="binding site" evidence="16">
    <location>
        <position position="90"/>
    </location>
    <ligand>
        <name>Zn(2+)</name>
        <dbReference type="ChEBI" id="CHEBI:29105"/>
        <note>catalytic</note>
    </ligand>
</feature>
<dbReference type="GO" id="GO:0008835">
    <property type="term" value="F:diaminohydroxyphosphoribosylaminopyrimidine deaminase activity"/>
    <property type="evidence" value="ECO:0007669"/>
    <property type="project" value="UniProtKB-EC"/>
</dbReference>
<feature type="domain" description="CMP/dCMP-type deaminase" evidence="17">
    <location>
        <begin position="8"/>
        <end position="120"/>
    </location>
</feature>
<dbReference type="GO" id="GO:0008270">
    <property type="term" value="F:zinc ion binding"/>
    <property type="evidence" value="ECO:0007669"/>
    <property type="project" value="InterPro"/>
</dbReference>
<keyword evidence="10 13" id="KW-0521">NADP</keyword>
<feature type="binding site" evidence="16">
    <location>
        <position position="81"/>
    </location>
    <ligand>
        <name>Zn(2+)</name>
        <dbReference type="ChEBI" id="CHEBI:29105"/>
        <note>catalytic</note>
    </ligand>
</feature>
<evidence type="ECO:0000256" key="8">
    <source>
        <dbReference type="ARBA" id="ARBA00022801"/>
    </source>
</evidence>
<evidence type="ECO:0000256" key="1">
    <source>
        <dbReference type="ARBA" id="ARBA00002151"/>
    </source>
</evidence>
<feature type="binding site" evidence="15">
    <location>
        <position position="190"/>
    </location>
    <ligand>
        <name>substrate</name>
    </ligand>
</feature>
<dbReference type="GO" id="GO:0008703">
    <property type="term" value="F:5-amino-6-(5-phosphoribosylamino)uracil reductase activity"/>
    <property type="evidence" value="ECO:0007669"/>
    <property type="project" value="UniProtKB-EC"/>
</dbReference>
<evidence type="ECO:0000256" key="14">
    <source>
        <dbReference type="PIRSR" id="PIRSR006769-1"/>
    </source>
</evidence>
<comment type="function">
    <text evidence="1 13">Converts 2,5-diamino-6-(ribosylamino)-4(3h)-pyrimidinone 5'-phosphate into 5-amino-6-(ribosylamino)-2,4(1h,3h)-pyrimidinedione 5'-phosphate.</text>
</comment>
<evidence type="ECO:0000256" key="3">
    <source>
        <dbReference type="ARBA" id="ARBA00004910"/>
    </source>
</evidence>